<sequence length="451" mass="52808">MKKVISIMKLMSMFYLLLCGLYVHAQENETEAKTSKALLCYVDKEYEKAAQLYEELLEKDYKNTYLLTQCGLSYYHQQKYEQAREKMRLATLYGDVNDKPKMAMYYSNLSAAYSHLNDDEKAFETAVKAYYMDNTSQSRLWNAASMAQNLSRYDNCLKLMDDAETGALHYAFETLYARSYYGKQNFEDAVRHYVAFFDHYNQRDDFVPLIIKDERNNFLHASLHLLSATSDTDKQDQIIGQVVRVKHLHPMVMFRQDMLHAFTRADNYCTTYKLDCTTCNKVFRAWVNDPNIYDEIRFNFHALHNYENTYQLSTSYLENKDLGDTEVEIKQLQFLSALHLYLAAYKKRGHVEKTGETTKLLAYFDGLFAGKTTYSDAEFKAIPGIKVLLMNMLDAFRANFPNVEEQKLAVPLLKKFVVRIPNDTIKNKTLEMIQQEDVDKESTHYEERNNK</sequence>
<accession>A0ABW6BFU7</accession>
<gene>
    <name evidence="2" type="ORF">ACFS7Y_10255</name>
</gene>
<dbReference type="SUPFAM" id="SSF48452">
    <property type="entry name" value="TPR-like"/>
    <property type="match status" value="1"/>
</dbReference>
<reference evidence="3" key="1">
    <citation type="journal article" date="2019" name="Int. J. Syst. Evol. Microbiol.">
        <title>The Global Catalogue of Microorganisms (GCM) 10K type strain sequencing project: providing services to taxonomists for standard genome sequencing and annotation.</title>
        <authorList>
            <consortium name="The Broad Institute Genomics Platform"/>
            <consortium name="The Broad Institute Genome Sequencing Center for Infectious Disease"/>
            <person name="Wu L."/>
            <person name="Ma J."/>
        </authorList>
    </citation>
    <scope>NUCLEOTIDE SEQUENCE [LARGE SCALE GENOMIC DNA]</scope>
    <source>
        <strain evidence="3">KCTC 22814</strain>
    </source>
</reference>
<feature type="signal peptide" evidence="1">
    <location>
        <begin position="1"/>
        <end position="25"/>
    </location>
</feature>
<organism evidence="2 3">
    <name type="scientific">Sphingobacterium bambusae</name>
    <dbReference type="NCBI Taxonomy" id="662858"/>
    <lineage>
        <taxon>Bacteria</taxon>
        <taxon>Pseudomonadati</taxon>
        <taxon>Bacteroidota</taxon>
        <taxon>Sphingobacteriia</taxon>
        <taxon>Sphingobacteriales</taxon>
        <taxon>Sphingobacteriaceae</taxon>
        <taxon>Sphingobacterium</taxon>
    </lineage>
</organism>
<comment type="caution">
    <text evidence="2">The sequence shown here is derived from an EMBL/GenBank/DDBJ whole genome shotgun (WGS) entry which is preliminary data.</text>
</comment>
<feature type="chain" id="PRO_5045380208" evidence="1">
    <location>
        <begin position="26"/>
        <end position="451"/>
    </location>
</feature>
<keyword evidence="3" id="KW-1185">Reference proteome</keyword>
<dbReference type="Proteomes" id="UP001597525">
    <property type="component" value="Unassembled WGS sequence"/>
</dbReference>
<evidence type="ECO:0000256" key="1">
    <source>
        <dbReference type="SAM" id="SignalP"/>
    </source>
</evidence>
<name>A0ABW6BFU7_9SPHI</name>
<keyword evidence="1" id="KW-0732">Signal</keyword>
<dbReference type="InterPro" id="IPR011990">
    <property type="entry name" value="TPR-like_helical_dom_sf"/>
</dbReference>
<protein>
    <submittedName>
        <fullName evidence="2">Tetratricopeptide repeat protein</fullName>
    </submittedName>
</protein>
<dbReference type="EMBL" id="JBHUPB010000007">
    <property type="protein sequence ID" value="MFD2967772.1"/>
    <property type="molecule type" value="Genomic_DNA"/>
</dbReference>
<dbReference type="RefSeq" id="WP_320183048.1">
    <property type="nucleotide sequence ID" value="NZ_CP138332.1"/>
</dbReference>
<dbReference type="Gene3D" id="1.25.40.10">
    <property type="entry name" value="Tetratricopeptide repeat domain"/>
    <property type="match status" value="2"/>
</dbReference>
<evidence type="ECO:0000313" key="2">
    <source>
        <dbReference type="EMBL" id="MFD2967772.1"/>
    </source>
</evidence>
<proteinExistence type="predicted"/>
<evidence type="ECO:0000313" key="3">
    <source>
        <dbReference type="Proteomes" id="UP001597525"/>
    </source>
</evidence>